<keyword evidence="4" id="KW-1185">Reference proteome</keyword>
<dbReference type="EMBL" id="MU853352">
    <property type="protein sequence ID" value="KAK4110037.1"/>
    <property type="molecule type" value="Genomic_DNA"/>
</dbReference>
<dbReference type="InterPro" id="IPR033433">
    <property type="entry name" value="GtaA_N"/>
</dbReference>
<sequence>MKLTQLTAALTAIVHASRGGADPTFVPTRPPAVPLAVRSPYLNAWLQCSPTCILPGSWPRFWTTQVQGWQGYVSVDGTTYNWMGGHQGPGPVNQVSLEYTSTKSIFTFDVEGKITMTVTFLSPVYPDDMARQSLQFSYVSVKARSSDGASHKVSIYMDVSGEWASGDVSQVVRWDSSTSDDIRMHKFSRVNQQEFAESGEIASWGNWYLSTRSDSGLTWQIGADTTVRDQFVKMKNLTNTMESNFRPVREQWPVLAFSHDLGDVDEEEVERLFTHGLMQDRVINFAGLSGQLEPVPGLWTSFYPDQITAVVDFYNDYQHASEVSSALDRQIQADSEAAAGKDYAIVTTLAVRQTFGALQYAGTSSKPYIFLKEISSNSDIQTVDVIFPAYPIVLYLNATLGRYLLDPLFENQESGAYPNAWAIHDLGTFPVARGYPAGNDEPMPLEECGNMIIMSLAYAQRTGDTGYLSAHYLKLSQWAEFLVNDSLIPAHQLSTDDFAGPLANQTNLAIKGIIGLKAMSQIAQLTNNDDRFGAIAEDYLVKWQTLGINSEANPPHTTLSYGNGSSHGLLYNIYADKLLGLNFIPQSVYDMQSAFYPTVAEEHAVPLDTRHNWAKSDWEMFAAAVASTETRDMFISKLANWVGVTSTNRPMTDLFDSVTGGYPSDGPTFVARPVMGGMFALLALPR</sequence>
<protein>
    <submittedName>
        <fullName evidence="3">DUF1793-domain-containing protein</fullName>
    </submittedName>
</protein>
<organism evidence="3 4">
    <name type="scientific">Canariomyces notabilis</name>
    <dbReference type="NCBI Taxonomy" id="2074819"/>
    <lineage>
        <taxon>Eukaryota</taxon>
        <taxon>Fungi</taxon>
        <taxon>Dikarya</taxon>
        <taxon>Ascomycota</taxon>
        <taxon>Pezizomycotina</taxon>
        <taxon>Sordariomycetes</taxon>
        <taxon>Sordariomycetidae</taxon>
        <taxon>Sordariales</taxon>
        <taxon>Chaetomiaceae</taxon>
        <taxon>Canariomyces</taxon>
    </lineage>
</organism>
<comment type="caution">
    <text evidence="3">The sequence shown here is derived from an EMBL/GenBank/DDBJ whole genome shotgun (WGS) entry which is preliminary data.</text>
</comment>
<dbReference type="GeneID" id="89942118"/>
<dbReference type="PANTHER" id="PTHR31987">
    <property type="entry name" value="GLUTAMINASE A-RELATED"/>
    <property type="match status" value="1"/>
</dbReference>
<dbReference type="PANTHER" id="PTHR31987:SF1">
    <property type="entry name" value="GLUTAMINASE A"/>
    <property type="match status" value="1"/>
</dbReference>
<evidence type="ECO:0000313" key="4">
    <source>
        <dbReference type="Proteomes" id="UP001302812"/>
    </source>
</evidence>
<dbReference type="RefSeq" id="XP_064667607.1">
    <property type="nucleotide sequence ID" value="XM_064817993.1"/>
</dbReference>
<feature type="domain" description="Glutaminase A N-terminal" evidence="2">
    <location>
        <begin position="102"/>
        <end position="334"/>
    </location>
</feature>
<accession>A0AAN6TAL7</accession>
<name>A0AAN6TAL7_9PEZI</name>
<reference evidence="3" key="2">
    <citation type="submission" date="2023-05" db="EMBL/GenBank/DDBJ databases">
        <authorList>
            <consortium name="Lawrence Berkeley National Laboratory"/>
            <person name="Steindorff A."/>
            <person name="Hensen N."/>
            <person name="Bonometti L."/>
            <person name="Westerberg I."/>
            <person name="Brannstrom I.O."/>
            <person name="Guillou S."/>
            <person name="Cros-Aarteil S."/>
            <person name="Calhoun S."/>
            <person name="Haridas S."/>
            <person name="Kuo A."/>
            <person name="Mondo S."/>
            <person name="Pangilinan J."/>
            <person name="Riley R."/>
            <person name="Labutti K."/>
            <person name="Andreopoulos B."/>
            <person name="Lipzen A."/>
            <person name="Chen C."/>
            <person name="Yanf M."/>
            <person name="Daum C."/>
            <person name="Ng V."/>
            <person name="Clum A."/>
            <person name="Ohm R."/>
            <person name="Martin F."/>
            <person name="Silar P."/>
            <person name="Natvig D."/>
            <person name="Lalanne C."/>
            <person name="Gautier V."/>
            <person name="Ament-Velasquez S.L."/>
            <person name="Kruys A."/>
            <person name="Hutchinson M.I."/>
            <person name="Powell A.J."/>
            <person name="Barry K."/>
            <person name="Miller A.N."/>
            <person name="Grigoriev I.V."/>
            <person name="Debuchy R."/>
            <person name="Gladieux P."/>
            <person name="Thoren M.H."/>
            <person name="Johannesson H."/>
        </authorList>
    </citation>
    <scope>NUCLEOTIDE SEQUENCE</scope>
    <source>
        <strain evidence="3">CBS 508.74</strain>
    </source>
</reference>
<dbReference type="Pfam" id="PF17168">
    <property type="entry name" value="DUF5127"/>
    <property type="match status" value="1"/>
</dbReference>
<dbReference type="AlphaFoldDB" id="A0AAN6TAL7"/>
<evidence type="ECO:0000259" key="2">
    <source>
        <dbReference type="Pfam" id="PF17168"/>
    </source>
</evidence>
<proteinExistence type="predicted"/>
<dbReference type="Proteomes" id="UP001302812">
    <property type="component" value="Unassembled WGS sequence"/>
</dbReference>
<feature type="domain" description="Glutaminase A central" evidence="1">
    <location>
        <begin position="340"/>
        <end position="682"/>
    </location>
</feature>
<evidence type="ECO:0000259" key="1">
    <source>
        <dbReference type="Pfam" id="PF16335"/>
    </source>
</evidence>
<dbReference type="Pfam" id="PF16335">
    <property type="entry name" value="GtaA_6_Hairpin"/>
    <property type="match status" value="1"/>
</dbReference>
<dbReference type="InterPro" id="IPR032514">
    <property type="entry name" value="GtaA_central"/>
</dbReference>
<gene>
    <name evidence="3" type="ORF">N656DRAFT_800295</name>
</gene>
<reference evidence="3" key="1">
    <citation type="journal article" date="2023" name="Mol. Phylogenet. Evol.">
        <title>Genome-scale phylogeny and comparative genomics of the fungal order Sordariales.</title>
        <authorList>
            <person name="Hensen N."/>
            <person name="Bonometti L."/>
            <person name="Westerberg I."/>
            <person name="Brannstrom I.O."/>
            <person name="Guillou S."/>
            <person name="Cros-Aarteil S."/>
            <person name="Calhoun S."/>
            <person name="Haridas S."/>
            <person name="Kuo A."/>
            <person name="Mondo S."/>
            <person name="Pangilinan J."/>
            <person name="Riley R."/>
            <person name="LaButti K."/>
            <person name="Andreopoulos B."/>
            <person name="Lipzen A."/>
            <person name="Chen C."/>
            <person name="Yan M."/>
            <person name="Daum C."/>
            <person name="Ng V."/>
            <person name="Clum A."/>
            <person name="Steindorff A."/>
            <person name="Ohm R.A."/>
            <person name="Martin F."/>
            <person name="Silar P."/>
            <person name="Natvig D.O."/>
            <person name="Lalanne C."/>
            <person name="Gautier V."/>
            <person name="Ament-Velasquez S.L."/>
            <person name="Kruys A."/>
            <person name="Hutchinson M.I."/>
            <person name="Powell A.J."/>
            <person name="Barry K."/>
            <person name="Miller A.N."/>
            <person name="Grigoriev I.V."/>
            <person name="Debuchy R."/>
            <person name="Gladieux P."/>
            <person name="Hiltunen Thoren M."/>
            <person name="Johannesson H."/>
        </authorList>
    </citation>
    <scope>NUCLEOTIDE SEQUENCE</scope>
    <source>
        <strain evidence="3">CBS 508.74</strain>
    </source>
</reference>
<evidence type="ECO:0000313" key="3">
    <source>
        <dbReference type="EMBL" id="KAK4110037.1"/>
    </source>
</evidence>
<dbReference type="InterPro" id="IPR052743">
    <property type="entry name" value="Glutaminase_GtaA"/>
</dbReference>